<name>E8ZIH0_MYCHL</name>
<keyword evidence="2" id="KW-1185">Reference proteome</keyword>
<sequence length="202" mass="21879">MNTLAKGAIALTGAGGAVGGGFLISQNLGKTDTIANHIKKEYLLTSGQTDKWNHRVGLLKKAQEGGLDSSLLPLKKEGLTNSELQTWCANQLKEKFEGLGSNRFLNVRLYCGLNIGDKIAGNKVSSSTTNEETKLTTNFNKLKGKGEQELGSALLEIGKKTNQSSGWEGNKALKEWCLKTFDLAFEETSKDYANAKTYCVLV</sequence>
<reference evidence="1 2" key="1">
    <citation type="journal article" date="2011" name="J. Bacteriol.">
        <title>Complete genome sequence of Mycoplasma haemofelis, a hemotropic mycoplasma.</title>
        <authorList>
            <person name="Barker E.N."/>
            <person name="Helps C.R."/>
            <person name="Peters I.R."/>
            <person name="Darby A.C."/>
            <person name="Radford A.D."/>
            <person name="Tasker S."/>
        </authorList>
    </citation>
    <scope>NUCLEOTIDE SEQUENCE [LARGE SCALE GENOMIC DNA]</scope>
    <source>
        <strain evidence="1 2">Langford 1</strain>
    </source>
</reference>
<accession>E8ZIH0</accession>
<dbReference type="KEGG" id="mha:HF1_09330"/>
<protein>
    <submittedName>
        <fullName evidence="1">Uncharacterized protein</fullName>
    </submittedName>
</protein>
<gene>
    <name evidence="1" type="ordered locus">HF1_09330</name>
</gene>
<dbReference type="HOGENOM" id="CLU_087258_1_0_14"/>
<dbReference type="EMBL" id="FR773153">
    <property type="protein sequence ID" value="CBY92941.1"/>
    <property type="molecule type" value="Genomic_DNA"/>
</dbReference>
<dbReference type="OrthoDB" id="9826035at2"/>
<evidence type="ECO:0000313" key="1">
    <source>
        <dbReference type="EMBL" id="CBY92941.1"/>
    </source>
</evidence>
<dbReference type="Proteomes" id="UP000008637">
    <property type="component" value="Chromosome"/>
</dbReference>
<dbReference type="AlphaFoldDB" id="E8ZIH0"/>
<organism evidence="1 2">
    <name type="scientific">Mycoplasma haemofelis (strain Langford 1)</name>
    <name type="common">Haemobartonella felis</name>
    <dbReference type="NCBI Taxonomy" id="941640"/>
    <lineage>
        <taxon>Bacteria</taxon>
        <taxon>Bacillati</taxon>
        <taxon>Mycoplasmatota</taxon>
        <taxon>Mollicutes</taxon>
        <taxon>Mycoplasmataceae</taxon>
        <taxon>Mycoplasma</taxon>
    </lineage>
</organism>
<proteinExistence type="predicted"/>
<evidence type="ECO:0000313" key="2">
    <source>
        <dbReference type="Proteomes" id="UP000008637"/>
    </source>
</evidence>